<sequence length="87" mass="9975">MNDKHSKESEHPEENAPYNPLSPHADDPAYEPAPTHEEGRVGHGGEYDQEPYVEQKKDTEPDPDDRGEYDQKNFRDREAGRPGREDS</sequence>
<dbReference type="RefSeq" id="WP_126703157.1">
    <property type="nucleotide sequence ID" value="NZ_CP034593.1"/>
</dbReference>
<feature type="region of interest" description="Disordered" evidence="1">
    <location>
        <begin position="1"/>
        <end position="87"/>
    </location>
</feature>
<organism evidence="2 3">
    <name type="scientific">Flaviflexus ciconiae</name>
    <dbReference type="NCBI Taxonomy" id="2496867"/>
    <lineage>
        <taxon>Bacteria</taxon>
        <taxon>Bacillati</taxon>
        <taxon>Actinomycetota</taxon>
        <taxon>Actinomycetes</taxon>
        <taxon>Actinomycetales</taxon>
        <taxon>Actinomycetaceae</taxon>
        <taxon>Flaviflexus</taxon>
    </lineage>
</organism>
<name>A0A3Q9G0T7_9ACTO</name>
<feature type="compositionally biased region" description="Basic and acidic residues" evidence="1">
    <location>
        <begin position="1"/>
        <end position="14"/>
    </location>
</feature>
<dbReference type="KEGG" id="flh:EJ997_02320"/>
<feature type="compositionally biased region" description="Basic and acidic residues" evidence="1">
    <location>
        <begin position="34"/>
        <end position="46"/>
    </location>
</feature>
<protein>
    <submittedName>
        <fullName evidence="2">Uncharacterized protein</fullName>
    </submittedName>
</protein>
<accession>A0A3Q9G0T7</accession>
<dbReference type="Proteomes" id="UP000280344">
    <property type="component" value="Chromosome"/>
</dbReference>
<dbReference type="OrthoDB" id="9950733at2"/>
<keyword evidence="3" id="KW-1185">Reference proteome</keyword>
<gene>
    <name evidence="2" type="ORF">EJ997_02320</name>
</gene>
<evidence type="ECO:0000256" key="1">
    <source>
        <dbReference type="SAM" id="MobiDB-lite"/>
    </source>
</evidence>
<reference evidence="2 3" key="1">
    <citation type="submission" date="2018-12" db="EMBL/GenBank/DDBJ databases">
        <title>Complete genome sequence of Flaviflexus sp. H23T48.</title>
        <authorList>
            <person name="Bae J.-W."/>
            <person name="Lee J.-Y."/>
        </authorList>
    </citation>
    <scope>NUCLEOTIDE SEQUENCE [LARGE SCALE GENOMIC DNA]</scope>
    <source>
        <strain evidence="2 3">H23T48</strain>
    </source>
</reference>
<dbReference type="EMBL" id="CP034593">
    <property type="protein sequence ID" value="AZQ76348.1"/>
    <property type="molecule type" value="Genomic_DNA"/>
</dbReference>
<proteinExistence type="predicted"/>
<feature type="compositionally biased region" description="Basic and acidic residues" evidence="1">
    <location>
        <begin position="53"/>
        <end position="87"/>
    </location>
</feature>
<evidence type="ECO:0000313" key="2">
    <source>
        <dbReference type="EMBL" id="AZQ76348.1"/>
    </source>
</evidence>
<evidence type="ECO:0000313" key="3">
    <source>
        <dbReference type="Proteomes" id="UP000280344"/>
    </source>
</evidence>
<dbReference type="AlphaFoldDB" id="A0A3Q9G0T7"/>